<feature type="transmembrane region" description="Helical" evidence="7">
    <location>
        <begin position="311"/>
        <end position="337"/>
    </location>
</feature>
<feature type="transmembrane region" description="Helical" evidence="7">
    <location>
        <begin position="357"/>
        <end position="378"/>
    </location>
</feature>
<evidence type="ECO:0000256" key="5">
    <source>
        <dbReference type="ARBA" id="ARBA00022989"/>
    </source>
</evidence>
<organism evidence="10 11">
    <name type="scientific">Roseimicrobium gellanilyticum</name>
    <dbReference type="NCBI Taxonomy" id="748857"/>
    <lineage>
        <taxon>Bacteria</taxon>
        <taxon>Pseudomonadati</taxon>
        <taxon>Verrucomicrobiota</taxon>
        <taxon>Verrucomicrobiia</taxon>
        <taxon>Verrucomicrobiales</taxon>
        <taxon>Verrucomicrobiaceae</taxon>
        <taxon>Roseimicrobium</taxon>
    </lineage>
</organism>
<proteinExistence type="predicted"/>
<sequence>MYRLALKMLFGDTAKYLMLVFGIFFATFLIAQQASVFCGLMRWTTATLKNVPAPIWVVDEKVEQVNETNPLRDTDVARVRSVDSVAWAMPLFSGIQRVRLENGKFKVIQLLGVDPTTLAGAPAKMIQGNLEDLRLPNTVIIDDLAVKRLAKNPGDKSTWIKVGDVFEINDMEARVVGICDAMTSFTGGPYVWTTYERALQYTPASRKMLSAIIAAPKEGISDVQAAADIQKATGMRAYVNHSFNSSPYDFGTSTIWWYVRNTGIPVSFGTTVIIGFIVGIAISCQTFYAFVLENIKHLGALKAMGASSTKLCGMLILQALTVGVIGFGIGMAGTALFGYFGIKNEQPPFYMTWEIPVFSLAIILFICMLAALIGIWRVSRFEPAMVFRG</sequence>
<dbReference type="RefSeq" id="WP_113958957.1">
    <property type="nucleotide sequence ID" value="NZ_QNRR01000004.1"/>
</dbReference>
<dbReference type="GO" id="GO:0005886">
    <property type="term" value="C:plasma membrane"/>
    <property type="evidence" value="ECO:0007669"/>
    <property type="project" value="UniProtKB-SubCell"/>
</dbReference>
<comment type="subcellular location">
    <subcellularLocation>
        <location evidence="1">Cell membrane</location>
        <topology evidence="1">Multi-pass membrane protein</topology>
    </subcellularLocation>
</comment>
<keyword evidence="2" id="KW-0813">Transport</keyword>
<evidence type="ECO:0000313" key="11">
    <source>
        <dbReference type="Proteomes" id="UP000253426"/>
    </source>
</evidence>
<feature type="domain" description="ABC3 transporter permease C-terminal" evidence="8">
    <location>
        <begin position="272"/>
        <end position="383"/>
    </location>
</feature>
<feature type="domain" description="MacB-like periplasmic core" evidence="9">
    <location>
        <begin position="22"/>
        <end position="231"/>
    </location>
</feature>
<evidence type="ECO:0000256" key="6">
    <source>
        <dbReference type="ARBA" id="ARBA00023136"/>
    </source>
</evidence>
<dbReference type="EMBL" id="QNRR01000004">
    <property type="protein sequence ID" value="RBP44567.1"/>
    <property type="molecule type" value="Genomic_DNA"/>
</dbReference>
<dbReference type="Proteomes" id="UP000253426">
    <property type="component" value="Unassembled WGS sequence"/>
</dbReference>
<evidence type="ECO:0000259" key="9">
    <source>
        <dbReference type="Pfam" id="PF12704"/>
    </source>
</evidence>
<evidence type="ECO:0000256" key="4">
    <source>
        <dbReference type="ARBA" id="ARBA00022692"/>
    </source>
</evidence>
<keyword evidence="6 7" id="KW-0472">Membrane</keyword>
<evidence type="ECO:0000256" key="7">
    <source>
        <dbReference type="SAM" id="Phobius"/>
    </source>
</evidence>
<dbReference type="Pfam" id="PF12704">
    <property type="entry name" value="MacB_PCD"/>
    <property type="match status" value="1"/>
</dbReference>
<evidence type="ECO:0000259" key="8">
    <source>
        <dbReference type="Pfam" id="PF02687"/>
    </source>
</evidence>
<dbReference type="InterPro" id="IPR025857">
    <property type="entry name" value="MacB_PCD"/>
</dbReference>
<keyword evidence="11" id="KW-1185">Reference proteome</keyword>
<reference evidence="10 11" key="1">
    <citation type="submission" date="2018-06" db="EMBL/GenBank/DDBJ databases">
        <title>Genomic Encyclopedia of Type Strains, Phase IV (KMG-IV): sequencing the most valuable type-strain genomes for metagenomic binning, comparative biology and taxonomic classification.</title>
        <authorList>
            <person name="Goeker M."/>
        </authorList>
    </citation>
    <scope>NUCLEOTIDE SEQUENCE [LARGE SCALE GENOMIC DNA]</scope>
    <source>
        <strain evidence="10 11">DSM 25532</strain>
    </source>
</reference>
<evidence type="ECO:0000256" key="2">
    <source>
        <dbReference type="ARBA" id="ARBA00022448"/>
    </source>
</evidence>
<dbReference type="AlphaFoldDB" id="A0A366HN32"/>
<keyword evidence="3" id="KW-1003">Cell membrane</keyword>
<keyword evidence="4 7" id="KW-0812">Transmembrane</keyword>
<name>A0A366HN32_9BACT</name>
<dbReference type="PANTHER" id="PTHR43738:SF1">
    <property type="entry name" value="HEMIN TRANSPORT SYSTEM PERMEASE PROTEIN HRTB-RELATED"/>
    <property type="match status" value="1"/>
</dbReference>
<evidence type="ECO:0000313" key="10">
    <source>
        <dbReference type="EMBL" id="RBP44567.1"/>
    </source>
</evidence>
<protein>
    <submittedName>
        <fullName evidence="10">Putative ABC transport system permease protein</fullName>
    </submittedName>
</protein>
<feature type="transmembrane region" description="Helical" evidence="7">
    <location>
        <begin position="268"/>
        <end position="291"/>
    </location>
</feature>
<dbReference type="OrthoDB" id="127862at2"/>
<accession>A0A366HN32</accession>
<evidence type="ECO:0000256" key="3">
    <source>
        <dbReference type="ARBA" id="ARBA00022475"/>
    </source>
</evidence>
<dbReference type="InterPro" id="IPR051125">
    <property type="entry name" value="ABC-4/HrtB_transporter"/>
</dbReference>
<dbReference type="PANTHER" id="PTHR43738">
    <property type="entry name" value="ABC TRANSPORTER, MEMBRANE PROTEIN"/>
    <property type="match status" value="1"/>
</dbReference>
<comment type="caution">
    <text evidence="10">The sequence shown here is derived from an EMBL/GenBank/DDBJ whole genome shotgun (WGS) entry which is preliminary data.</text>
</comment>
<keyword evidence="5 7" id="KW-1133">Transmembrane helix</keyword>
<evidence type="ECO:0000256" key="1">
    <source>
        <dbReference type="ARBA" id="ARBA00004651"/>
    </source>
</evidence>
<dbReference type="InterPro" id="IPR003838">
    <property type="entry name" value="ABC3_permease_C"/>
</dbReference>
<gene>
    <name evidence="10" type="ORF">DES53_104388</name>
</gene>
<dbReference type="Pfam" id="PF02687">
    <property type="entry name" value="FtsX"/>
    <property type="match status" value="1"/>
</dbReference>